<dbReference type="Gene3D" id="2.160.20.10">
    <property type="entry name" value="Single-stranded right-handed beta-helix, Pectin lyase-like"/>
    <property type="match status" value="1"/>
</dbReference>
<accession>A0A7V1LL88</accession>
<feature type="domain" description="Rhamnogalacturonase A/B/Epimerase-like pectate lyase" evidence="5">
    <location>
        <begin position="43"/>
        <end position="97"/>
    </location>
</feature>
<dbReference type="GO" id="GO:0004650">
    <property type="term" value="F:polygalacturonase activity"/>
    <property type="evidence" value="ECO:0007669"/>
    <property type="project" value="InterPro"/>
</dbReference>
<evidence type="ECO:0000256" key="1">
    <source>
        <dbReference type="ARBA" id="ARBA00008834"/>
    </source>
</evidence>
<dbReference type="GO" id="GO:0005975">
    <property type="term" value="P:carbohydrate metabolic process"/>
    <property type="evidence" value="ECO:0007669"/>
    <property type="project" value="InterPro"/>
</dbReference>
<evidence type="ECO:0000256" key="2">
    <source>
        <dbReference type="ARBA" id="ARBA00022801"/>
    </source>
</evidence>
<dbReference type="InterPro" id="IPR012334">
    <property type="entry name" value="Pectin_lyas_fold"/>
</dbReference>
<dbReference type="InterPro" id="IPR051801">
    <property type="entry name" value="GH28_Enzymes"/>
</dbReference>
<dbReference type="PROSITE" id="PS00502">
    <property type="entry name" value="POLYGALACTURONASE"/>
    <property type="match status" value="1"/>
</dbReference>
<dbReference type="InterPro" id="IPR000743">
    <property type="entry name" value="Glyco_hydro_28"/>
</dbReference>
<gene>
    <name evidence="6" type="ORF">ENJ10_05075</name>
</gene>
<dbReference type="AlphaFoldDB" id="A0A7V1LL88"/>
<dbReference type="Pfam" id="PF12708">
    <property type="entry name" value="Pect-lyase_RHGA_epim"/>
    <property type="match status" value="1"/>
</dbReference>
<dbReference type="Pfam" id="PF00295">
    <property type="entry name" value="Glyco_hydro_28"/>
    <property type="match status" value="1"/>
</dbReference>
<dbReference type="PANTHER" id="PTHR31339:SF9">
    <property type="entry name" value="PLASMIN AND FIBRONECTIN-BINDING PROTEIN A"/>
    <property type="match status" value="1"/>
</dbReference>
<proteinExistence type="inferred from homology"/>
<evidence type="ECO:0000256" key="3">
    <source>
        <dbReference type="ARBA" id="ARBA00023295"/>
    </source>
</evidence>
<dbReference type="InterPro" id="IPR006626">
    <property type="entry name" value="PbH1"/>
</dbReference>
<reference evidence="6" key="1">
    <citation type="journal article" date="2020" name="mSystems">
        <title>Genome- and Community-Level Interaction Insights into Carbon Utilization and Element Cycling Functions of Hydrothermarchaeota in Hydrothermal Sediment.</title>
        <authorList>
            <person name="Zhou Z."/>
            <person name="Liu Y."/>
            <person name="Xu W."/>
            <person name="Pan J."/>
            <person name="Luo Z.H."/>
            <person name="Li M."/>
        </authorList>
    </citation>
    <scope>NUCLEOTIDE SEQUENCE [LARGE SCALE GENOMIC DNA]</scope>
    <source>
        <strain evidence="6">HyVt-456</strain>
    </source>
</reference>
<dbReference type="SUPFAM" id="SSF51126">
    <property type="entry name" value="Pectin lyase-like"/>
    <property type="match status" value="1"/>
</dbReference>
<sequence>MKRVLLFIIGISAALWAREAEYLRNLPFEMPAIKQTSFPERDFNILDFGATGDGHTLNTRAINRAMEAAASAGGGRVVIPRGIWLTGPIRLKSNINLHLEAGALVLFSSDLKEYEIIETVWEGRPQKRFISPLYGKDLENIAITGKGVFDGSGDKWRPVLKWEMTAGQWQALVQRGGTVTRQWGTDVWWPSQQAARGAETVKALDKREAPLEEYRKAGEYLRPVLLSLVNCRRVLLDGPTFQNSPAWNIHPRECEDVIIRNITVRNPWYSTNGDGLDIESSKNVLVHSSTFDVGDDAICLKSGRDAYGRALGKPSENIVIANCTVYNGHGGFVIGSEMSGGVRNVLVRDCLFIGTDLGLRFKSARGRGGVVENIYIRDILMKDIHTDAIRFNTFYRGVSPKESFGRADYKKQTPAPVTEETPLFRNIYMENIVCSGAGRAAFIQGLPEQAVRGIEIKNLRVSADQGITVVNTDGLKFIDSSLDIPQGETVYIVNSRDIAFVANHPPAGALRVWLAGPKTGAVLFKGYDPREITESLRLDNDVPNRPRIER</sequence>
<comment type="caution">
    <text evidence="6">The sequence shown here is derived from an EMBL/GenBank/DDBJ whole genome shotgun (WGS) entry which is preliminary data.</text>
</comment>
<evidence type="ECO:0000313" key="6">
    <source>
        <dbReference type="EMBL" id="HED10038.1"/>
    </source>
</evidence>
<dbReference type="InterPro" id="IPR024535">
    <property type="entry name" value="RHGA/B-epi-like_pectate_lyase"/>
</dbReference>
<dbReference type="Proteomes" id="UP000886005">
    <property type="component" value="Unassembled WGS sequence"/>
</dbReference>
<dbReference type="InterPro" id="IPR011050">
    <property type="entry name" value="Pectin_lyase_fold/virulence"/>
</dbReference>
<dbReference type="PANTHER" id="PTHR31339">
    <property type="entry name" value="PECTIN LYASE-RELATED"/>
    <property type="match status" value="1"/>
</dbReference>
<dbReference type="EMBL" id="DRLD01000139">
    <property type="protein sequence ID" value="HED10038.1"/>
    <property type="molecule type" value="Genomic_DNA"/>
</dbReference>
<keyword evidence="2 4" id="KW-0378">Hydrolase</keyword>
<keyword evidence="3 4" id="KW-0326">Glycosidase</keyword>
<dbReference type="SMART" id="SM00710">
    <property type="entry name" value="PbH1"/>
    <property type="match status" value="6"/>
</dbReference>
<evidence type="ECO:0000256" key="4">
    <source>
        <dbReference type="RuleBase" id="RU361169"/>
    </source>
</evidence>
<name>A0A7V1LL88_CALAY</name>
<organism evidence="6">
    <name type="scientific">Caldithrix abyssi</name>
    <dbReference type="NCBI Taxonomy" id="187145"/>
    <lineage>
        <taxon>Bacteria</taxon>
        <taxon>Pseudomonadati</taxon>
        <taxon>Calditrichota</taxon>
        <taxon>Calditrichia</taxon>
        <taxon>Calditrichales</taxon>
        <taxon>Calditrichaceae</taxon>
        <taxon>Caldithrix</taxon>
    </lineage>
</organism>
<comment type="similarity">
    <text evidence="1 4">Belongs to the glycosyl hydrolase 28 family.</text>
</comment>
<evidence type="ECO:0000259" key="5">
    <source>
        <dbReference type="Pfam" id="PF12708"/>
    </source>
</evidence>
<protein>
    <submittedName>
        <fullName evidence="6">Glycoside hydrolase family 28 protein</fullName>
    </submittedName>
</protein>